<accession>A0ACB5UBH0</accession>
<keyword evidence="2" id="KW-1185">Reference proteome</keyword>
<proteinExistence type="predicted"/>
<organism evidence="1 2">
    <name type="scientific">Ambrosiozyma monospora</name>
    <name type="common">Yeast</name>
    <name type="synonym">Endomycopsis monosporus</name>
    <dbReference type="NCBI Taxonomy" id="43982"/>
    <lineage>
        <taxon>Eukaryota</taxon>
        <taxon>Fungi</taxon>
        <taxon>Dikarya</taxon>
        <taxon>Ascomycota</taxon>
        <taxon>Saccharomycotina</taxon>
        <taxon>Pichiomycetes</taxon>
        <taxon>Pichiales</taxon>
        <taxon>Pichiaceae</taxon>
        <taxon>Ambrosiozyma</taxon>
    </lineage>
</organism>
<protein>
    <submittedName>
        <fullName evidence="1">Unnamed protein product</fullName>
    </submittedName>
</protein>
<reference evidence="1" key="1">
    <citation type="submission" date="2023-04" db="EMBL/GenBank/DDBJ databases">
        <title>Ambrosiozyma monospora NBRC 10751.</title>
        <authorList>
            <person name="Ichikawa N."/>
            <person name="Sato H."/>
            <person name="Tonouchi N."/>
        </authorList>
    </citation>
    <scope>NUCLEOTIDE SEQUENCE</scope>
    <source>
        <strain evidence="1">NBRC 10751</strain>
    </source>
</reference>
<evidence type="ECO:0000313" key="2">
    <source>
        <dbReference type="Proteomes" id="UP001165064"/>
    </source>
</evidence>
<dbReference type="Proteomes" id="UP001165064">
    <property type="component" value="Unassembled WGS sequence"/>
</dbReference>
<name>A0ACB5UBH0_AMBMO</name>
<sequence length="232" mass="26532">MRTTIGTHDYGWGIVISFTKRKSRNQAQFSDHESYIVQVFVNTMYVDSPVNLIKPMNPNLVDGIRPAKKGEKARSEVIPITLDSVKSISSCRSILPNDINNKQARKTLNKALKEIIKRFPDGIPLLDPINKMHIEDDQFKLLLRKIEILESKLYSNPLSQSPRLTELYQAYAKKVAIQENIKATEQKVTEVQSVIQLDDLKRRTRVLKRLGFISENEVVELKGKVACEIMLL</sequence>
<evidence type="ECO:0000313" key="1">
    <source>
        <dbReference type="EMBL" id="GMF06404.1"/>
    </source>
</evidence>
<comment type="caution">
    <text evidence="1">The sequence shown here is derived from an EMBL/GenBank/DDBJ whole genome shotgun (WGS) entry which is preliminary data.</text>
</comment>
<gene>
    <name evidence="1" type="ORF">Amon02_001268100</name>
</gene>
<dbReference type="EMBL" id="BSXS01015138">
    <property type="protein sequence ID" value="GMF06404.1"/>
    <property type="molecule type" value="Genomic_DNA"/>
</dbReference>